<comment type="caution">
    <text evidence="1">The sequence shown here is derived from an EMBL/GenBank/DDBJ whole genome shotgun (WGS) entry which is preliminary data.</text>
</comment>
<gene>
    <name evidence="1" type="ORF">D5R40_00570</name>
</gene>
<proteinExistence type="predicted"/>
<protein>
    <submittedName>
        <fullName evidence="1">Uncharacterized protein</fullName>
    </submittedName>
</protein>
<organism evidence="1 2">
    <name type="scientific">Okeania hirsuta</name>
    <dbReference type="NCBI Taxonomy" id="1458930"/>
    <lineage>
        <taxon>Bacteria</taxon>
        <taxon>Bacillati</taxon>
        <taxon>Cyanobacteriota</taxon>
        <taxon>Cyanophyceae</taxon>
        <taxon>Oscillatoriophycideae</taxon>
        <taxon>Oscillatoriales</taxon>
        <taxon>Microcoleaceae</taxon>
        <taxon>Okeania</taxon>
    </lineage>
</organism>
<keyword evidence="2" id="KW-1185">Reference proteome</keyword>
<dbReference type="AlphaFoldDB" id="A0A3N6PLD1"/>
<accession>A0A3N6PLD1</accession>
<name>A0A3N6PLD1_9CYAN</name>
<evidence type="ECO:0000313" key="1">
    <source>
        <dbReference type="EMBL" id="RQH57505.1"/>
    </source>
</evidence>
<evidence type="ECO:0000313" key="2">
    <source>
        <dbReference type="Proteomes" id="UP000269154"/>
    </source>
</evidence>
<sequence length="177" mass="19936">MRYFVFKPMINKVNSLILAIVLILLSVAIPNFNLPVANAENILSGFSLSAQNDLQITVGQSQKSADKLALDLQKNLNSKRNEIGKLAILIIHPHGEFDKTEPISLAEREGGGSVLEMKIHWHRKLPFMTRNHLTIIDWEILHNRHFGAAVILDDAILSPIHPQELNNLFKELLPDNL</sequence>
<dbReference type="EMBL" id="RCBY01000002">
    <property type="protein sequence ID" value="RQH57505.1"/>
    <property type="molecule type" value="Genomic_DNA"/>
</dbReference>
<reference evidence="1 2" key="1">
    <citation type="journal article" date="2018" name="ACS Chem. Biol.">
        <title>Ketoreductase domain dysfunction expands chemodiversity: malyngamide biosynthesis in the cyanobacterium Okeania hirsuta.</title>
        <authorList>
            <person name="Moss N.A."/>
            <person name="Leao T."/>
            <person name="Rankin M."/>
            <person name="McCullough T.M."/>
            <person name="Qu P."/>
            <person name="Korobeynikov A."/>
            <person name="Smith J.L."/>
            <person name="Gerwick L."/>
            <person name="Gerwick W.H."/>
        </authorList>
    </citation>
    <scope>NUCLEOTIDE SEQUENCE [LARGE SCALE GENOMIC DNA]</scope>
    <source>
        <strain evidence="1 2">PAB10Feb10-1</strain>
    </source>
</reference>
<dbReference type="Proteomes" id="UP000269154">
    <property type="component" value="Unassembled WGS sequence"/>
</dbReference>